<feature type="transmembrane region" description="Helical" evidence="1">
    <location>
        <begin position="21"/>
        <end position="42"/>
    </location>
</feature>
<sequence length="182" mass="20419">MENNSDIIISEGRRPFWQVAIAGLCFTGAIVAIGFFILGLFYTHGDDVKGSVSTLKLSLFLFLAGVRFSVVNNVCLDLINSRFKKEMSVGMFRFGKWESLPNVEYVCVFRQSWSKDGDGDGQTDSSGITYDVNVWYNTSKHFTIYSNQELAPAYEMAKHIAVKLNADFLDSSVPGDKKWVEL</sequence>
<dbReference type="EMBL" id="JBHUMD010000007">
    <property type="protein sequence ID" value="MFD2601513.1"/>
    <property type="molecule type" value="Genomic_DNA"/>
</dbReference>
<evidence type="ECO:0000313" key="2">
    <source>
        <dbReference type="EMBL" id="MFD2601513.1"/>
    </source>
</evidence>
<keyword evidence="3" id="KW-1185">Reference proteome</keyword>
<comment type="caution">
    <text evidence="2">The sequence shown here is derived from an EMBL/GenBank/DDBJ whole genome shotgun (WGS) entry which is preliminary data.</text>
</comment>
<organism evidence="2 3">
    <name type="scientific">Flavobacterium suzhouense</name>
    <dbReference type="NCBI Taxonomy" id="1529638"/>
    <lineage>
        <taxon>Bacteria</taxon>
        <taxon>Pseudomonadati</taxon>
        <taxon>Bacteroidota</taxon>
        <taxon>Flavobacteriia</taxon>
        <taxon>Flavobacteriales</taxon>
        <taxon>Flavobacteriaceae</taxon>
        <taxon>Flavobacterium</taxon>
    </lineage>
</organism>
<keyword evidence="1" id="KW-1133">Transmembrane helix</keyword>
<accession>A0ABW5NSH5</accession>
<keyword evidence="1" id="KW-0472">Membrane</keyword>
<name>A0ABW5NSH5_9FLAO</name>
<dbReference type="Proteomes" id="UP001597480">
    <property type="component" value="Unassembled WGS sequence"/>
</dbReference>
<reference evidence="3" key="1">
    <citation type="journal article" date="2019" name="Int. J. Syst. Evol. Microbiol.">
        <title>The Global Catalogue of Microorganisms (GCM) 10K type strain sequencing project: providing services to taxonomists for standard genome sequencing and annotation.</title>
        <authorList>
            <consortium name="The Broad Institute Genomics Platform"/>
            <consortium name="The Broad Institute Genome Sequencing Center for Infectious Disease"/>
            <person name="Wu L."/>
            <person name="Ma J."/>
        </authorList>
    </citation>
    <scope>NUCLEOTIDE SEQUENCE [LARGE SCALE GENOMIC DNA]</scope>
    <source>
        <strain evidence="3">KCTC 42107</strain>
    </source>
</reference>
<evidence type="ECO:0000313" key="3">
    <source>
        <dbReference type="Proteomes" id="UP001597480"/>
    </source>
</evidence>
<evidence type="ECO:0000256" key="1">
    <source>
        <dbReference type="SAM" id="Phobius"/>
    </source>
</evidence>
<gene>
    <name evidence="2" type="ORF">ACFSR3_05550</name>
</gene>
<keyword evidence="1" id="KW-0812">Transmembrane</keyword>
<dbReference type="RefSeq" id="WP_379820082.1">
    <property type="nucleotide sequence ID" value="NZ_JBHUMD010000007.1"/>
</dbReference>
<feature type="transmembrane region" description="Helical" evidence="1">
    <location>
        <begin position="57"/>
        <end position="79"/>
    </location>
</feature>
<proteinExistence type="predicted"/>
<protein>
    <submittedName>
        <fullName evidence="2">Uncharacterized protein</fullName>
    </submittedName>
</protein>